<dbReference type="Proteomes" id="UP000620124">
    <property type="component" value="Unassembled WGS sequence"/>
</dbReference>
<evidence type="ECO:0000313" key="2">
    <source>
        <dbReference type="Proteomes" id="UP000620124"/>
    </source>
</evidence>
<dbReference type="Gene3D" id="3.80.10.10">
    <property type="entry name" value="Ribonuclease Inhibitor"/>
    <property type="match status" value="1"/>
</dbReference>
<proteinExistence type="predicted"/>
<keyword evidence="2" id="KW-1185">Reference proteome</keyword>
<sequence>MTTLLDFPLELQDLVIDHTHDQKHVLAISALVNKSWLLSSRHHLFGSVILHDRNWKAFVQLQGSPLATFTQSISAMTISLSYNGESFKELVSGLRVLPTLQHLRLEDIYWPGITESTTNSLVMVFPNIRELDIHQVSFDSPPHMATLVSRFPQLQSASLYPIFLEYGSALQASHYPEIPRNLERLRLRPTIRVLELGILDAHGLHSVGNLLRALGPDLHDLNLKLHHFNADDIRTHIDLSQNTNMHSFTLHMSLRRFHSATSLRAPWALLSVTCSPISTLTLVLSIDIRVVDPIDKFDWAYLNMALETYPQLAALRRLHLIVHGSSLMDSNIMEDAIRTRVQKHTAIVEVTLLHKSRVFTHGEELHF</sequence>
<name>A0A8H7D1U2_9AGAR</name>
<reference evidence="1" key="1">
    <citation type="submission" date="2020-05" db="EMBL/GenBank/DDBJ databases">
        <title>Mycena genomes resolve the evolution of fungal bioluminescence.</title>
        <authorList>
            <person name="Tsai I.J."/>
        </authorList>
    </citation>
    <scope>NUCLEOTIDE SEQUENCE</scope>
    <source>
        <strain evidence="1">CCC161011</strain>
    </source>
</reference>
<dbReference type="OrthoDB" id="2787007at2759"/>
<comment type="caution">
    <text evidence="1">The sequence shown here is derived from an EMBL/GenBank/DDBJ whole genome shotgun (WGS) entry which is preliminary data.</text>
</comment>
<protein>
    <submittedName>
        <fullName evidence="1">Uncharacterized protein</fullName>
    </submittedName>
</protein>
<dbReference type="InterPro" id="IPR032675">
    <property type="entry name" value="LRR_dom_sf"/>
</dbReference>
<organism evidence="1 2">
    <name type="scientific">Mycena venus</name>
    <dbReference type="NCBI Taxonomy" id="2733690"/>
    <lineage>
        <taxon>Eukaryota</taxon>
        <taxon>Fungi</taxon>
        <taxon>Dikarya</taxon>
        <taxon>Basidiomycota</taxon>
        <taxon>Agaricomycotina</taxon>
        <taxon>Agaricomycetes</taxon>
        <taxon>Agaricomycetidae</taxon>
        <taxon>Agaricales</taxon>
        <taxon>Marasmiineae</taxon>
        <taxon>Mycenaceae</taxon>
        <taxon>Mycena</taxon>
    </lineage>
</organism>
<dbReference type="AlphaFoldDB" id="A0A8H7D1U2"/>
<gene>
    <name evidence="1" type="ORF">MVEN_00964500</name>
</gene>
<dbReference type="SUPFAM" id="SSF52047">
    <property type="entry name" value="RNI-like"/>
    <property type="match status" value="1"/>
</dbReference>
<accession>A0A8H7D1U2</accession>
<dbReference type="EMBL" id="JACAZI010000007">
    <property type="protein sequence ID" value="KAF7356322.1"/>
    <property type="molecule type" value="Genomic_DNA"/>
</dbReference>
<evidence type="ECO:0000313" key="1">
    <source>
        <dbReference type="EMBL" id="KAF7356322.1"/>
    </source>
</evidence>